<evidence type="ECO:0000256" key="8">
    <source>
        <dbReference type="ARBA" id="ARBA00023136"/>
    </source>
</evidence>
<dbReference type="PANTHER" id="PTHR13466">
    <property type="entry name" value="TEX2 PROTEIN-RELATED"/>
    <property type="match status" value="1"/>
</dbReference>
<dbReference type="Proteomes" id="UP000000591">
    <property type="component" value="Chromosome II"/>
</dbReference>
<reference evidence="13" key="2">
    <citation type="journal article" date="2013" name="G3 (Bethesda)">
        <title>Genomes of Ashbya fungi isolated from insects reveal four mating-type loci, numerous translocations, lack of transposons, and distinct gene duplications.</title>
        <authorList>
            <person name="Dietrich F.S."/>
            <person name="Voegeli S."/>
            <person name="Kuo S."/>
            <person name="Philippsen P."/>
        </authorList>
    </citation>
    <scope>GENOME REANNOTATION</scope>
    <source>
        <strain evidence="13">ATCC 10895 / CBS 109.51 / FGSC 9923 / NRRL Y-1056</strain>
    </source>
</reference>
<keyword evidence="13" id="KW-1185">Reference proteome</keyword>
<feature type="compositionally biased region" description="Polar residues" evidence="9">
    <location>
        <begin position="464"/>
        <end position="483"/>
    </location>
</feature>
<comment type="subcellular location">
    <subcellularLocation>
        <location evidence="1">Endoplasmic reticulum membrane</location>
    </subcellularLocation>
</comment>
<sequence>MSLWSFVISYLLGGLTFFPLCALAAFYIASKPKGSGGRRTTEPAVLAACDPDFKVGELEEQKGVDAFKKGWVYVTNKYYYHTSELQRVPSPERDALPTRDKMKRKKKFYAVLKHGNLFLYKSDAPNTDVFQVIVLKNSFVTLWPRDSSAELSDASLFTNRTCISICKNGKAYLDEDGKLQFETGGDIGPADQYFVYVDNNVDKEDWYFALINASKISSSGTLLDPARSAKTAHLKTKDSLYLIQTVNSTEGQFATKWLNTLISRLFLSLQQTEMLNDWLLEKVHKKLTKINKPGFLDDFKIEHIDVGNAAPMITNPKLLEFAPEGQTKIRFNLVYRGNLSLIISTKVNINLGSRFKSREVAIELAMTVRELEGPMILLVKPPPSNRMWYAFESEPLLNLDIEPVVSTRQLSSNMIINVLKSKFKEALRESIVLPYMDDMVFYPTQNEIYRGGIWMHERQEPSEAPQQLSSSGESSDNVPTNIPSGKLDASAPSASISEKLHSPSLSPDQKSSFSSKPSDDELNSSSLRKAAEAHHSSDSDSASERESLGDGSLKTKTMHRVGNLKNMIKARTTADASIRSVESTSSLDSTTSKKYFQTGMKKIGRWYKDQVNNARDAVTDAQLDILQKAEHGPFVPEPPKPVGPEMISNRRSHPRLKSQSDIRDDFMKSSAESSADMFVNRARATSFDAPKSPNLNATYPFGSQSPMTPVSPTSAMSRRLSANSQQEQAHSSDSIPVDSPPTTIKETISEVPEFKEFTKENKGEPPAVPDMATAAAATVFSTTPSSILVNGQNVSPKAFARLRPLPVVPNEEIVSQLEDCEPAKDPAPFIPPDLPPRSH</sequence>
<feature type="compositionally biased region" description="Polar residues" evidence="9">
    <location>
        <begin position="503"/>
        <end position="516"/>
    </location>
</feature>
<dbReference type="GO" id="GO:0005319">
    <property type="term" value="F:lipid transporter activity"/>
    <property type="evidence" value="ECO:0007669"/>
    <property type="project" value="EnsemblFungi"/>
</dbReference>
<dbReference type="CDD" id="cd21675">
    <property type="entry name" value="SMP_TEX2"/>
    <property type="match status" value="1"/>
</dbReference>
<keyword evidence="2" id="KW-0813">Transport</keyword>
<dbReference type="OMA" id="MDKEDWY"/>
<dbReference type="SMART" id="SM00233">
    <property type="entry name" value="PH"/>
    <property type="match status" value="1"/>
</dbReference>
<dbReference type="GO" id="GO:0033116">
    <property type="term" value="C:endoplasmic reticulum-Golgi intermediate compartment membrane"/>
    <property type="evidence" value="ECO:0000318"/>
    <property type="project" value="GO_Central"/>
</dbReference>
<dbReference type="GO" id="GO:0008289">
    <property type="term" value="F:lipid binding"/>
    <property type="evidence" value="ECO:0000318"/>
    <property type="project" value="GO_Central"/>
</dbReference>
<feature type="compositionally biased region" description="Polar residues" evidence="9">
    <location>
        <begin position="693"/>
        <end position="742"/>
    </location>
</feature>
<evidence type="ECO:0000313" key="13">
    <source>
        <dbReference type="Proteomes" id="UP000000591"/>
    </source>
</evidence>
<feature type="transmembrane region" description="Helical" evidence="10">
    <location>
        <begin position="6"/>
        <end position="29"/>
    </location>
</feature>
<dbReference type="RefSeq" id="NP_983054.2">
    <property type="nucleotide sequence ID" value="NM_208407.2"/>
</dbReference>
<evidence type="ECO:0000256" key="1">
    <source>
        <dbReference type="ARBA" id="ARBA00004586"/>
    </source>
</evidence>
<dbReference type="FunCoup" id="Q75DB9">
    <property type="interactions" value="31"/>
</dbReference>
<feature type="region of interest" description="Disordered" evidence="9">
    <location>
        <begin position="687"/>
        <end position="742"/>
    </location>
</feature>
<organism evidence="12 13">
    <name type="scientific">Eremothecium gossypii (strain ATCC 10895 / CBS 109.51 / FGSC 9923 / NRRL Y-1056)</name>
    <name type="common">Yeast</name>
    <name type="synonym">Ashbya gossypii</name>
    <dbReference type="NCBI Taxonomy" id="284811"/>
    <lineage>
        <taxon>Eukaryota</taxon>
        <taxon>Fungi</taxon>
        <taxon>Dikarya</taxon>
        <taxon>Ascomycota</taxon>
        <taxon>Saccharomycotina</taxon>
        <taxon>Saccharomycetes</taxon>
        <taxon>Saccharomycetales</taxon>
        <taxon>Saccharomycetaceae</taxon>
        <taxon>Eremothecium</taxon>
    </lineage>
</organism>
<proteinExistence type="predicted"/>
<dbReference type="InParanoid" id="Q75DB9"/>
<dbReference type="HOGENOM" id="CLU_012852_0_0_1"/>
<dbReference type="InterPro" id="IPR001849">
    <property type="entry name" value="PH_domain"/>
</dbReference>
<evidence type="ECO:0000313" key="12">
    <source>
        <dbReference type="EMBL" id="AAS50878.2"/>
    </source>
</evidence>
<evidence type="ECO:0000256" key="2">
    <source>
        <dbReference type="ARBA" id="ARBA00022448"/>
    </source>
</evidence>
<keyword evidence="3 10" id="KW-0812">Transmembrane</keyword>
<evidence type="ECO:0000256" key="3">
    <source>
        <dbReference type="ARBA" id="ARBA00022692"/>
    </source>
</evidence>
<accession>Q75DB9</accession>
<keyword evidence="6" id="KW-0445">Lipid transport</keyword>
<dbReference type="eggNOG" id="KOG2238">
    <property type="taxonomic scope" value="Eukaryota"/>
</dbReference>
<evidence type="ECO:0000256" key="9">
    <source>
        <dbReference type="SAM" id="MobiDB-lite"/>
    </source>
</evidence>
<feature type="compositionally biased region" description="Pro residues" evidence="9">
    <location>
        <begin position="828"/>
        <end position="839"/>
    </location>
</feature>
<keyword evidence="4" id="KW-0256">Endoplasmic reticulum</keyword>
<dbReference type="GO" id="GO:0071561">
    <property type="term" value="C:nucleus-vacuole junction"/>
    <property type="evidence" value="ECO:0007669"/>
    <property type="project" value="EnsemblFungi"/>
</dbReference>
<evidence type="ECO:0000259" key="11">
    <source>
        <dbReference type="PROSITE" id="PS51847"/>
    </source>
</evidence>
<keyword evidence="5 10" id="KW-1133">Transmembrane helix</keyword>
<gene>
    <name evidence="12" type="ORF">AGOS_ABR107W</name>
</gene>
<protein>
    <submittedName>
        <fullName evidence="12">ABR107Wp</fullName>
    </submittedName>
</protein>
<keyword evidence="8 10" id="KW-0472">Membrane</keyword>
<dbReference type="AlphaFoldDB" id="Q75DB9"/>
<feature type="region of interest" description="Disordered" evidence="9">
    <location>
        <begin position="631"/>
        <end position="659"/>
    </location>
</feature>
<evidence type="ECO:0000256" key="6">
    <source>
        <dbReference type="ARBA" id="ARBA00023055"/>
    </source>
</evidence>
<feature type="compositionally biased region" description="Basic and acidic residues" evidence="9">
    <location>
        <begin position="529"/>
        <end position="548"/>
    </location>
</feature>
<dbReference type="PROSITE" id="PS51847">
    <property type="entry name" value="SMP"/>
    <property type="match status" value="1"/>
</dbReference>
<evidence type="ECO:0000256" key="5">
    <source>
        <dbReference type="ARBA" id="ARBA00022989"/>
    </source>
</evidence>
<dbReference type="OrthoDB" id="26740at2759"/>
<reference evidence="12 13" key="1">
    <citation type="journal article" date="2004" name="Science">
        <title>The Ashbya gossypii genome as a tool for mapping the ancient Saccharomyces cerevisiae genome.</title>
        <authorList>
            <person name="Dietrich F.S."/>
            <person name="Voegeli S."/>
            <person name="Brachat S."/>
            <person name="Lerch A."/>
            <person name="Gates K."/>
            <person name="Steiner S."/>
            <person name="Mohr C."/>
            <person name="Pohlmann R."/>
            <person name="Luedi P."/>
            <person name="Choi S."/>
            <person name="Wing R.A."/>
            <person name="Flavier A."/>
            <person name="Gaffney T.D."/>
            <person name="Philippsen P."/>
        </authorList>
    </citation>
    <scope>NUCLEOTIDE SEQUENCE [LARGE SCALE GENOMIC DNA]</scope>
    <source>
        <strain evidence="13">ATCC 10895 / CBS 109.51 / FGSC 9923 / NRRL Y-1056</strain>
    </source>
</reference>
<dbReference type="GO" id="GO:0005789">
    <property type="term" value="C:endoplasmic reticulum membrane"/>
    <property type="evidence" value="ECO:0007669"/>
    <property type="project" value="UniProtKB-SubCell"/>
</dbReference>
<dbReference type="PANTHER" id="PTHR13466:SF19">
    <property type="entry name" value="NUCLEUS-VACUOLE JUNCTION PROTEIN 2"/>
    <property type="match status" value="1"/>
</dbReference>
<evidence type="ECO:0000256" key="4">
    <source>
        <dbReference type="ARBA" id="ARBA00022824"/>
    </source>
</evidence>
<dbReference type="GO" id="GO:0035621">
    <property type="term" value="P:ER to Golgi ceramide transport"/>
    <property type="evidence" value="ECO:0000318"/>
    <property type="project" value="GO_Central"/>
</dbReference>
<evidence type="ECO:0000256" key="7">
    <source>
        <dbReference type="ARBA" id="ARBA00023121"/>
    </source>
</evidence>
<keyword evidence="7" id="KW-0446">Lipid-binding</keyword>
<feature type="region of interest" description="Disordered" evidence="9">
    <location>
        <begin position="818"/>
        <end position="839"/>
    </location>
</feature>
<dbReference type="KEGG" id="ago:AGOS_ABR107W"/>
<dbReference type="InterPro" id="IPR031468">
    <property type="entry name" value="SMP_LBD"/>
</dbReference>
<dbReference type="InterPro" id="IPR019411">
    <property type="entry name" value="MMM1_dom"/>
</dbReference>
<feature type="region of interest" description="Disordered" evidence="9">
    <location>
        <begin position="459"/>
        <end position="562"/>
    </location>
</feature>
<dbReference type="STRING" id="284811.Q75DB9"/>
<dbReference type="SUPFAM" id="SSF50729">
    <property type="entry name" value="PH domain-like"/>
    <property type="match status" value="1"/>
</dbReference>
<dbReference type="GO" id="GO:0005783">
    <property type="term" value="C:endoplasmic reticulum"/>
    <property type="evidence" value="ECO:0000318"/>
    <property type="project" value="GO_Central"/>
</dbReference>
<name>Q75DB9_EREGS</name>
<dbReference type="EMBL" id="AE016815">
    <property type="protein sequence ID" value="AAS50878.2"/>
    <property type="molecule type" value="Genomic_DNA"/>
</dbReference>
<feature type="domain" description="SMP-LTD" evidence="11">
    <location>
        <begin position="251"/>
        <end position="451"/>
    </location>
</feature>
<evidence type="ECO:0000256" key="10">
    <source>
        <dbReference type="SAM" id="Phobius"/>
    </source>
</evidence>
<dbReference type="GeneID" id="4619160"/>
<dbReference type="Pfam" id="PF10296">
    <property type="entry name" value="MMM1"/>
    <property type="match status" value="1"/>
</dbReference>